<protein>
    <recommendedName>
        <fullName evidence="4">SH3 domain-containing protein</fullName>
    </recommendedName>
</protein>
<proteinExistence type="predicted"/>
<comment type="caution">
    <text evidence="2">The sequence shown here is derived from an EMBL/GenBank/DDBJ whole genome shotgun (WGS) entry which is preliminary data.</text>
</comment>
<feature type="chain" id="PRO_5036977003" description="SH3 domain-containing protein" evidence="1">
    <location>
        <begin position="33"/>
        <end position="227"/>
    </location>
</feature>
<evidence type="ECO:0000256" key="1">
    <source>
        <dbReference type="SAM" id="SignalP"/>
    </source>
</evidence>
<dbReference type="Proteomes" id="UP000705379">
    <property type="component" value="Unassembled WGS sequence"/>
</dbReference>
<dbReference type="RefSeq" id="WP_213217860.1">
    <property type="nucleotide sequence ID" value="NZ_QTKU01000005.1"/>
</dbReference>
<name>A0A944CHB1_9HYPH</name>
<evidence type="ECO:0000313" key="2">
    <source>
        <dbReference type="EMBL" id="MBS8262557.1"/>
    </source>
</evidence>
<gene>
    <name evidence="2" type="ORF">DYI23_20195</name>
</gene>
<evidence type="ECO:0000313" key="3">
    <source>
        <dbReference type="Proteomes" id="UP000705379"/>
    </source>
</evidence>
<feature type="signal peptide" evidence="1">
    <location>
        <begin position="1"/>
        <end position="32"/>
    </location>
</feature>
<dbReference type="Gene3D" id="2.30.30.40">
    <property type="entry name" value="SH3 Domains"/>
    <property type="match status" value="1"/>
</dbReference>
<reference evidence="2" key="2">
    <citation type="journal article" date="2021" name="Microorganisms">
        <title>Bacterial Dimethylsulfoniopropionate Biosynthesis in the East China Sea.</title>
        <authorList>
            <person name="Liu J."/>
            <person name="Zhang Y."/>
            <person name="Liu J."/>
            <person name="Zhong H."/>
            <person name="Williams B.T."/>
            <person name="Zheng Y."/>
            <person name="Curson A.R.J."/>
            <person name="Sun C."/>
            <person name="Sun H."/>
            <person name="Song D."/>
            <person name="Wagner Mackenzie B."/>
            <person name="Bermejo Martinez A."/>
            <person name="Todd J.D."/>
            <person name="Zhang X.H."/>
        </authorList>
    </citation>
    <scope>NUCLEOTIDE SEQUENCE</scope>
    <source>
        <strain evidence="2">AESS21</strain>
    </source>
</reference>
<dbReference type="EMBL" id="QTKU01000005">
    <property type="protein sequence ID" value="MBS8262557.1"/>
    <property type="molecule type" value="Genomic_DNA"/>
</dbReference>
<reference evidence="2" key="1">
    <citation type="submission" date="2018-08" db="EMBL/GenBank/DDBJ databases">
        <authorList>
            <person name="Jin W."/>
            <person name="Wang H."/>
            <person name="Yang Y."/>
            <person name="Li M."/>
            <person name="Liu J."/>
        </authorList>
    </citation>
    <scope>NUCLEOTIDE SEQUENCE</scope>
    <source>
        <strain evidence="2">AESS21</strain>
    </source>
</reference>
<keyword evidence="1" id="KW-0732">Signal</keyword>
<sequence>MLKSLKFIGKLAFCITAVLVAAVIIFEAQAQASETSLEGFRELKVAPGLAVGDDVIDVLMPFLRGHPESEEGNPGLEMKLRKADYGFQVDIIQTGFLDDSVSGHHFRGGVIRTSNGQWELLNMHLRPICARGQNVDGYCKTTAKPAPPAMFIMLGANSAGALHCVNVAAEDVLNVREGPGSRFATVGALAHDNCNVAVSNACEGKWCKVRSGDLSGWAHTGYLYAAN</sequence>
<organism evidence="2 3">
    <name type="scientific">Roseibium polysiphoniae</name>
    <dbReference type="NCBI Taxonomy" id="2571221"/>
    <lineage>
        <taxon>Bacteria</taxon>
        <taxon>Pseudomonadati</taxon>
        <taxon>Pseudomonadota</taxon>
        <taxon>Alphaproteobacteria</taxon>
        <taxon>Hyphomicrobiales</taxon>
        <taxon>Stappiaceae</taxon>
        <taxon>Roseibium</taxon>
    </lineage>
</organism>
<accession>A0A944CHB1</accession>
<evidence type="ECO:0008006" key="4">
    <source>
        <dbReference type="Google" id="ProtNLM"/>
    </source>
</evidence>
<dbReference type="AlphaFoldDB" id="A0A944CHB1"/>